<reference evidence="6" key="1">
    <citation type="submission" date="2018-06" db="EMBL/GenBank/DDBJ databases">
        <authorList>
            <person name="Zhirakovskaya E."/>
        </authorList>
    </citation>
    <scope>NUCLEOTIDE SEQUENCE</scope>
</reference>
<comment type="similarity">
    <text evidence="2">Belongs to the methyl-accepting chemotaxis (MCP) protein family.</text>
</comment>
<feature type="transmembrane region" description="Helical" evidence="4">
    <location>
        <begin position="38"/>
        <end position="57"/>
    </location>
</feature>
<gene>
    <name evidence="6" type="ORF">MNBD_DELTA01-1390</name>
</gene>
<dbReference type="InterPro" id="IPR004090">
    <property type="entry name" value="Chemotax_Me-accpt_rcpt"/>
</dbReference>
<evidence type="ECO:0000256" key="4">
    <source>
        <dbReference type="SAM" id="Phobius"/>
    </source>
</evidence>
<evidence type="ECO:0000259" key="5">
    <source>
        <dbReference type="PROSITE" id="PS50111"/>
    </source>
</evidence>
<keyword evidence="4" id="KW-0472">Membrane</keyword>
<feature type="domain" description="Methyl-accepting transducer" evidence="5">
    <location>
        <begin position="133"/>
        <end position="368"/>
    </location>
</feature>
<accession>A0A3B0QT26</accession>
<dbReference type="GO" id="GO:0004888">
    <property type="term" value="F:transmembrane signaling receptor activity"/>
    <property type="evidence" value="ECO:0007669"/>
    <property type="project" value="InterPro"/>
</dbReference>
<dbReference type="SMART" id="SM00283">
    <property type="entry name" value="MA"/>
    <property type="match status" value="1"/>
</dbReference>
<keyword evidence="1" id="KW-0807">Transducer</keyword>
<feature type="region of interest" description="Disordered" evidence="3">
    <location>
        <begin position="411"/>
        <end position="439"/>
    </location>
</feature>
<protein>
    <recommendedName>
        <fullName evidence="5">Methyl-accepting transducer domain-containing protein</fullName>
    </recommendedName>
</protein>
<name>A0A3B0QT26_9ZZZZ</name>
<dbReference type="PANTHER" id="PTHR32089:SF112">
    <property type="entry name" value="LYSOZYME-LIKE PROTEIN-RELATED"/>
    <property type="match status" value="1"/>
</dbReference>
<feature type="compositionally biased region" description="Acidic residues" evidence="3">
    <location>
        <begin position="419"/>
        <end position="432"/>
    </location>
</feature>
<dbReference type="GO" id="GO:0016020">
    <property type="term" value="C:membrane"/>
    <property type="evidence" value="ECO:0007669"/>
    <property type="project" value="InterPro"/>
</dbReference>
<proteinExistence type="inferred from homology"/>
<feature type="transmembrane region" description="Helical" evidence="4">
    <location>
        <begin position="63"/>
        <end position="83"/>
    </location>
</feature>
<dbReference type="PROSITE" id="PS50111">
    <property type="entry name" value="CHEMOTAXIS_TRANSDUC_2"/>
    <property type="match status" value="1"/>
</dbReference>
<dbReference type="SUPFAM" id="SSF58104">
    <property type="entry name" value="Methyl-accepting chemotaxis protein (MCP) signaling domain"/>
    <property type="match status" value="1"/>
</dbReference>
<dbReference type="InterPro" id="IPR004089">
    <property type="entry name" value="MCPsignal_dom"/>
</dbReference>
<dbReference type="EMBL" id="UOEA01000038">
    <property type="protein sequence ID" value="VAV83382.1"/>
    <property type="molecule type" value="Genomic_DNA"/>
</dbReference>
<evidence type="ECO:0000256" key="3">
    <source>
        <dbReference type="SAM" id="MobiDB-lite"/>
    </source>
</evidence>
<dbReference type="Pfam" id="PF00015">
    <property type="entry name" value="MCPsignal"/>
    <property type="match status" value="1"/>
</dbReference>
<keyword evidence="4" id="KW-1133">Transmembrane helix</keyword>
<dbReference type="GO" id="GO:0007165">
    <property type="term" value="P:signal transduction"/>
    <property type="evidence" value="ECO:0007669"/>
    <property type="project" value="UniProtKB-KW"/>
</dbReference>
<dbReference type="PRINTS" id="PR00260">
    <property type="entry name" value="CHEMTRNSDUCR"/>
</dbReference>
<evidence type="ECO:0000313" key="6">
    <source>
        <dbReference type="EMBL" id="VAV83382.1"/>
    </source>
</evidence>
<dbReference type="PANTHER" id="PTHR32089">
    <property type="entry name" value="METHYL-ACCEPTING CHEMOTAXIS PROTEIN MCPB"/>
    <property type="match status" value="1"/>
</dbReference>
<dbReference type="Gene3D" id="1.10.287.950">
    <property type="entry name" value="Methyl-accepting chemotaxis protein"/>
    <property type="match status" value="1"/>
</dbReference>
<keyword evidence="4" id="KW-0812">Transmembrane</keyword>
<dbReference type="AlphaFoldDB" id="A0A3B0QT26"/>
<evidence type="ECO:0000256" key="2">
    <source>
        <dbReference type="ARBA" id="ARBA00029447"/>
    </source>
</evidence>
<dbReference type="GO" id="GO:0006935">
    <property type="term" value="P:chemotaxis"/>
    <property type="evidence" value="ECO:0007669"/>
    <property type="project" value="InterPro"/>
</dbReference>
<organism evidence="6">
    <name type="scientific">hydrothermal vent metagenome</name>
    <dbReference type="NCBI Taxonomy" id="652676"/>
    <lineage>
        <taxon>unclassified sequences</taxon>
        <taxon>metagenomes</taxon>
        <taxon>ecological metagenomes</taxon>
    </lineage>
</organism>
<sequence>MRDMADKASAKTAKKKTDETKNIHIKGYFKGFERTLKGYGLGAVVFLIVFGAAGFLSGAPGKGLIGAVAAYILGAGGAMLVVGKAQDDKIRSMEKELTQCQAGMAGEKELLNSISRGCIKLIPVLKGQLKAVMDQTEAAAIDIGGRFQGIALKAGRQAEMASSTMGSGDGGDTEESIEGLLGRTSGNLAGMAGVVDNATQSSFKAVSEMDDVSAKVQAIKEILEDIDFIASQTNLLALNASVEAARAGDAGRGFSVVAEEVSKLSDRSNLASDKIRSMIKDIEVQVYDASGRLRKRAEQDVESSRESKEGVEQLLESIMGAHGRIKGSVDELAVSSLDIADDISSIVTILQFQDATRQRIEHVIEPLTELEADMQKVVDNSDGAGREELAVSVGEDIGGLASIYTMESERQMLQGGAGEEQESEEAVGEQDAADNVVLF</sequence>
<evidence type="ECO:0000256" key="1">
    <source>
        <dbReference type="ARBA" id="ARBA00023224"/>
    </source>
</evidence>